<evidence type="ECO:0000256" key="11">
    <source>
        <dbReference type="ARBA" id="ARBA00023004"/>
    </source>
</evidence>
<dbReference type="Pfam" id="PF00067">
    <property type="entry name" value="p450"/>
    <property type="match status" value="1"/>
</dbReference>
<organism evidence="16 17">
    <name type="scientific">Zophobas morio</name>
    <dbReference type="NCBI Taxonomy" id="2755281"/>
    <lineage>
        <taxon>Eukaryota</taxon>
        <taxon>Metazoa</taxon>
        <taxon>Ecdysozoa</taxon>
        <taxon>Arthropoda</taxon>
        <taxon>Hexapoda</taxon>
        <taxon>Insecta</taxon>
        <taxon>Pterygota</taxon>
        <taxon>Neoptera</taxon>
        <taxon>Endopterygota</taxon>
        <taxon>Coleoptera</taxon>
        <taxon>Polyphaga</taxon>
        <taxon>Cucujiformia</taxon>
        <taxon>Tenebrionidae</taxon>
        <taxon>Zophobas</taxon>
    </lineage>
</organism>
<dbReference type="InterPro" id="IPR050196">
    <property type="entry name" value="Cytochrome_P450_Monoox"/>
</dbReference>
<evidence type="ECO:0000256" key="2">
    <source>
        <dbReference type="ARBA" id="ARBA00003690"/>
    </source>
</evidence>
<name>A0AA38ISM4_9CUCU</name>
<dbReference type="InterPro" id="IPR036396">
    <property type="entry name" value="Cyt_P450_sf"/>
</dbReference>
<evidence type="ECO:0000256" key="12">
    <source>
        <dbReference type="ARBA" id="ARBA00023033"/>
    </source>
</evidence>
<protein>
    <recommendedName>
        <fullName evidence="18">Cytochrome P450 4C1</fullName>
    </recommendedName>
</protein>
<dbReference type="PANTHER" id="PTHR24291:SF189">
    <property type="entry name" value="CYTOCHROME P450 4C3-RELATED"/>
    <property type="match status" value="1"/>
</dbReference>
<evidence type="ECO:0000313" key="17">
    <source>
        <dbReference type="Proteomes" id="UP001168821"/>
    </source>
</evidence>
<dbReference type="GO" id="GO:0005789">
    <property type="term" value="C:endoplasmic reticulum membrane"/>
    <property type="evidence" value="ECO:0007669"/>
    <property type="project" value="UniProtKB-SubCell"/>
</dbReference>
<gene>
    <name evidence="16" type="ORF">Zmor_011016</name>
</gene>
<dbReference type="Proteomes" id="UP001168821">
    <property type="component" value="Unassembled WGS sequence"/>
</dbReference>
<keyword evidence="13" id="KW-0472">Membrane</keyword>
<dbReference type="AlphaFoldDB" id="A0AA38ISM4"/>
<evidence type="ECO:0000256" key="9">
    <source>
        <dbReference type="ARBA" id="ARBA00022848"/>
    </source>
</evidence>
<keyword evidence="9" id="KW-0492">Microsome</keyword>
<dbReference type="InterPro" id="IPR002401">
    <property type="entry name" value="Cyt_P450_E_grp-I"/>
</dbReference>
<evidence type="ECO:0000256" key="13">
    <source>
        <dbReference type="ARBA" id="ARBA00023136"/>
    </source>
</evidence>
<dbReference type="CDD" id="cd20628">
    <property type="entry name" value="CYP4"/>
    <property type="match status" value="1"/>
</dbReference>
<dbReference type="PROSITE" id="PS00086">
    <property type="entry name" value="CYTOCHROME_P450"/>
    <property type="match status" value="1"/>
</dbReference>
<keyword evidence="11 14" id="KW-0408">Iron</keyword>
<accession>A0AA38ISM4</accession>
<dbReference type="GO" id="GO:0016705">
    <property type="term" value="F:oxidoreductase activity, acting on paired donors, with incorporation or reduction of molecular oxygen"/>
    <property type="evidence" value="ECO:0007669"/>
    <property type="project" value="InterPro"/>
</dbReference>
<dbReference type="PANTHER" id="PTHR24291">
    <property type="entry name" value="CYTOCHROME P450 FAMILY 4"/>
    <property type="match status" value="1"/>
</dbReference>
<dbReference type="InterPro" id="IPR017972">
    <property type="entry name" value="Cyt_P450_CS"/>
</dbReference>
<comment type="similarity">
    <text evidence="5 15">Belongs to the cytochrome P450 family.</text>
</comment>
<dbReference type="SUPFAM" id="SSF48264">
    <property type="entry name" value="Cytochrome P450"/>
    <property type="match status" value="1"/>
</dbReference>
<evidence type="ECO:0000256" key="10">
    <source>
        <dbReference type="ARBA" id="ARBA00023002"/>
    </source>
</evidence>
<dbReference type="Gene3D" id="1.10.630.10">
    <property type="entry name" value="Cytochrome P450"/>
    <property type="match status" value="1"/>
</dbReference>
<evidence type="ECO:0000256" key="6">
    <source>
        <dbReference type="ARBA" id="ARBA00022617"/>
    </source>
</evidence>
<keyword evidence="17" id="KW-1185">Reference proteome</keyword>
<dbReference type="GO" id="GO:0004497">
    <property type="term" value="F:monooxygenase activity"/>
    <property type="evidence" value="ECO:0007669"/>
    <property type="project" value="UniProtKB-KW"/>
</dbReference>
<keyword evidence="10 15" id="KW-0560">Oxidoreductase</keyword>
<evidence type="ECO:0008006" key="18">
    <source>
        <dbReference type="Google" id="ProtNLM"/>
    </source>
</evidence>
<comment type="caution">
    <text evidence="16">The sequence shown here is derived from an EMBL/GenBank/DDBJ whole genome shotgun (WGS) entry which is preliminary data.</text>
</comment>
<evidence type="ECO:0000256" key="7">
    <source>
        <dbReference type="ARBA" id="ARBA00022723"/>
    </source>
</evidence>
<feature type="binding site" description="axial binding residue" evidence="14">
    <location>
        <position position="340"/>
    </location>
    <ligand>
        <name>heme</name>
        <dbReference type="ChEBI" id="CHEBI:30413"/>
    </ligand>
    <ligandPart>
        <name>Fe</name>
        <dbReference type="ChEBI" id="CHEBI:18248"/>
    </ligandPart>
</feature>
<keyword evidence="12 15" id="KW-0503">Monooxygenase</keyword>
<evidence type="ECO:0000256" key="15">
    <source>
        <dbReference type="RuleBase" id="RU000461"/>
    </source>
</evidence>
<evidence type="ECO:0000256" key="3">
    <source>
        <dbReference type="ARBA" id="ARBA00004174"/>
    </source>
</evidence>
<dbReference type="InterPro" id="IPR001128">
    <property type="entry name" value="Cyt_P450"/>
</dbReference>
<dbReference type="GO" id="GO:0005506">
    <property type="term" value="F:iron ion binding"/>
    <property type="evidence" value="ECO:0007669"/>
    <property type="project" value="InterPro"/>
</dbReference>
<dbReference type="PRINTS" id="PR00385">
    <property type="entry name" value="P450"/>
</dbReference>
<evidence type="ECO:0000256" key="8">
    <source>
        <dbReference type="ARBA" id="ARBA00022824"/>
    </source>
</evidence>
<evidence type="ECO:0000256" key="1">
    <source>
        <dbReference type="ARBA" id="ARBA00001971"/>
    </source>
</evidence>
<evidence type="ECO:0000256" key="4">
    <source>
        <dbReference type="ARBA" id="ARBA00004406"/>
    </source>
</evidence>
<comment type="function">
    <text evidence="2">May be involved in the metabolism of insect hormones and in the breakdown of synthetic insecticides.</text>
</comment>
<dbReference type="GO" id="GO:0020037">
    <property type="term" value="F:heme binding"/>
    <property type="evidence" value="ECO:0007669"/>
    <property type="project" value="InterPro"/>
</dbReference>
<evidence type="ECO:0000256" key="5">
    <source>
        <dbReference type="ARBA" id="ARBA00010617"/>
    </source>
</evidence>
<sequence>MEKSEVYNVFHAWLGTGLLTSTGQKWFIRRKILTPAFHFNILQEFVDVFNKHTDNLVQTLKEHNHPDYVLVDKHIAHFTLKTLAETAIGTDLKFATQKERSYRQAVIDMADILAYRMTRPWFVNNFVNLFSPKYFKERKTIKTLHAFTRSVITDREKKIKNFDLHGKRRLAMLDLLLTAKNVEGIIDDGGIREEVDTFMLEGHDTTSVVLGFALMLIACNKHVQELILDEIVDVMGELRKKPTFNDLQKLKYLERVIKEALRMYPSVPYISRKLGDDLVTATGYKLSKGTITHLHIYDLHHNPEYFPNPEKFDPDRFSPETSKSRHPFAYLPFSAGSRNCIGQKFAMLELKAVISGTLANFVLEPVDTPETVVLIMDFVLRAKDGIKIKFVARI</sequence>
<dbReference type="EMBL" id="JALNTZ010000003">
    <property type="protein sequence ID" value="KAJ3659321.1"/>
    <property type="molecule type" value="Genomic_DNA"/>
</dbReference>
<comment type="cofactor">
    <cofactor evidence="1 14">
        <name>heme</name>
        <dbReference type="ChEBI" id="CHEBI:30413"/>
    </cofactor>
</comment>
<comment type="subcellular location">
    <subcellularLocation>
        <location evidence="4">Endoplasmic reticulum membrane</location>
        <topology evidence="4">Peripheral membrane protein</topology>
    </subcellularLocation>
    <subcellularLocation>
        <location evidence="3">Microsome membrane</location>
        <topology evidence="3">Peripheral membrane protein</topology>
    </subcellularLocation>
</comment>
<proteinExistence type="inferred from homology"/>
<evidence type="ECO:0000256" key="14">
    <source>
        <dbReference type="PIRSR" id="PIRSR602401-1"/>
    </source>
</evidence>
<keyword evidence="7 14" id="KW-0479">Metal-binding</keyword>
<reference evidence="16" key="1">
    <citation type="journal article" date="2023" name="G3 (Bethesda)">
        <title>Whole genome assemblies of Zophobas morio and Tenebrio molitor.</title>
        <authorList>
            <person name="Kaur S."/>
            <person name="Stinson S.A."/>
            <person name="diCenzo G.C."/>
        </authorList>
    </citation>
    <scope>NUCLEOTIDE SEQUENCE</scope>
    <source>
        <strain evidence="16">QUZm001</strain>
    </source>
</reference>
<keyword evidence="6 14" id="KW-0349">Heme</keyword>
<dbReference type="PRINTS" id="PR00463">
    <property type="entry name" value="EP450I"/>
</dbReference>
<keyword evidence="8" id="KW-0256">Endoplasmic reticulum</keyword>
<evidence type="ECO:0000313" key="16">
    <source>
        <dbReference type="EMBL" id="KAJ3659321.1"/>
    </source>
</evidence>